<comment type="caution">
    <text evidence="13">The sequence shown here is derived from an EMBL/GenBank/DDBJ whole genome shotgun (WGS) entry which is preliminary data.</text>
</comment>
<dbReference type="PATRIC" id="fig|502682.8.peg.2187"/>
<gene>
    <name evidence="13" type="ORF">AAW01_10755</name>
</gene>
<evidence type="ECO:0000259" key="11">
    <source>
        <dbReference type="Pfam" id="PF03895"/>
    </source>
</evidence>
<dbReference type="GO" id="GO:0009279">
    <property type="term" value="C:cell outer membrane"/>
    <property type="evidence" value="ECO:0007669"/>
    <property type="project" value="UniProtKB-SubCell"/>
</dbReference>
<keyword evidence="8" id="KW-0653">Protein transport</keyword>
<dbReference type="GO" id="GO:0009986">
    <property type="term" value="C:cell surface"/>
    <property type="evidence" value="ECO:0007669"/>
    <property type="project" value="UniProtKB-SubCell"/>
</dbReference>
<feature type="domain" description="Trimeric autotransporter adhesin YadA-like stalk" evidence="12">
    <location>
        <begin position="218"/>
        <end position="251"/>
    </location>
</feature>
<dbReference type="InterPro" id="IPR011049">
    <property type="entry name" value="Serralysin-like_metalloprot_C"/>
</dbReference>
<dbReference type="SUPFAM" id="SSF101967">
    <property type="entry name" value="Adhesin YadA, collagen-binding domain"/>
    <property type="match status" value="2"/>
</dbReference>
<keyword evidence="4" id="KW-0813">Transport</keyword>
<keyword evidence="6" id="KW-0812">Transmembrane</keyword>
<dbReference type="EMBL" id="LBHC01000002">
    <property type="protein sequence ID" value="KLE31919.1"/>
    <property type="molecule type" value="Genomic_DNA"/>
</dbReference>
<feature type="domain" description="Trimeric autotransporter adhesin YadA-like stalk" evidence="12">
    <location>
        <begin position="164"/>
        <end position="196"/>
    </location>
</feature>
<evidence type="ECO:0000256" key="1">
    <source>
        <dbReference type="ARBA" id="ARBA00004241"/>
    </source>
</evidence>
<evidence type="ECO:0000256" key="10">
    <source>
        <dbReference type="ARBA" id="ARBA00023237"/>
    </source>
</evidence>
<dbReference type="InterPro" id="IPR045584">
    <property type="entry name" value="Pilin-like"/>
</dbReference>
<comment type="subcellular location">
    <subcellularLocation>
        <location evidence="2">Cell outer membrane</location>
    </subcellularLocation>
    <subcellularLocation>
        <location evidence="1">Cell surface</location>
    </subcellularLocation>
</comment>
<evidence type="ECO:0000259" key="12">
    <source>
        <dbReference type="Pfam" id="PF05662"/>
    </source>
</evidence>
<evidence type="ECO:0000256" key="2">
    <source>
        <dbReference type="ARBA" id="ARBA00004442"/>
    </source>
</evidence>
<evidence type="ECO:0008006" key="15">
    <source>
        <dbReference type="Google" id="ProtNLM"/>
    </source>
</evidence>
<organism evidence="13 14">
    <name type="scientific">Aurantiacibacter gangjinensis</name>
    <dbReference type="NCBI Taxonomy" id="502682"/>
    <lineage>
        <taxon>Bacteria</taxon>
        <taxon>Pseudomonadati</taxon>
        <taxon>Pseudomonadota</taxon>
        <taxon>Alphaproteobacteria</taxon>
        <taxon>Sphingomonadales</taxon>
        <taxon>Erythrobacteraceae</taxon>
        <taxon>Aurantiacibacter</taxon>
    </lineage>
</organism>
<dbReference type="SUPFAM" id="SSF54523">
    <property type="entry name" value="Pili subunits"/>
    <property type="match status" value="1"/>
</dbReference>
<dbReference type="GO" id="GO:0015031">
    <property type="term" value="P:protein transport"/>
    <property type="evidence" value="ECO:0007669"/>
    <property type="project" value="UniProtKB-KW"/>
</dbReference>
<keyword evidence="7" id="KW-0732">Signal</keyword>
<sequence>MVTPTEDAVNAIIATGLGLPIGTPLPDNLSIDVADLLAQAAAGDPVTLQVLDSDGNVVGPADQCDATADSFQLDEEGGIAIGGNRISGLGENGNEASAADIDAIAFGNRAQAGPGATGSIAIGADSSVTAPNSVAIGAGSTATRGPQAGSAGEFSVGAPGAERQITNVADGTAATDAANVGQVQEVADGLAALDNLAVQYDDATQSTVTLGGADGTTVTNVADGAVSATSSDAVNGSQLFATNERVSANEAALGGLQGQVSNNAGEVAALDGRVTTNTSDIAALQDQVGNIGPQALEFVQDGDPSQPSPTRTNTVRLAGAAAEPVRLTNVAPAVAATDAVNLGQLRSELDATLAEAQLYTDERLASLDFDLDALREDSFAGTAGALAVAGLPQAFQPGRTMVGAGVGHFRGETAFAVGASATFDEGNGVVKFGASIDTRGYAGVSGGVGFQF</sequence>
<keyword evidence="5" id="KW-1134">Transmembrane beta strand</keyword>
<dbReference type="InterPro" id="IPR005594">
    <property type="entry name" value="YadA_C"/>
</dbReference>
<name>A0A0G9MMS8_9SPHN</name>
<comment type="similarity">
    <text evidence="3">Belongs to the autotransporter-2 (AT-2) (TC 1.B.40) family.</text>
</comment>
<evidence type="ECO:0000256" key="5">
    <source>
        <dbReference type="ARBA" id="ARBA00022452"/>
    </source>
</evidence>
<evidence type="ECO:0000256" key="3">
    <source>
        <dbReference type="ARBA" id="ARBA00005848"/>
    </source>
</evidence>
<dbReference type="STRING" id="502682.BMF35_a1149"/>
<feature type="domain" description="Trimeric autotransporter adhesin YadA-like stalk" evidence="12">
    <location>
        <begin position="326"/>
        <end position="359"/>
    </location>
</feature>
<dbReference type="Gene3D" id="2.150.10.10">
    <property type="entry name" value="Serralysin-like metalloprotease, C-terminal"/>
    <property type="match status" value="2"/>
</dbReference>
<keyword evidence="9" id="KW-0472">Membrane</keyword>
<dbReference type="Pfam" id="PF03895">
    <property type="entry name" value="YadA_anchor"/>
    <property type="match status" value="1"/>
</dbReference>
<dbReference type="Proteomes" id="UP000053070">
    <property type="component" value="Unassembled WGS sequence"/>
</dbReference>
<evidence type="ECO:0000256" key="9">
    <source>
        <dbReference type="ARBA" id="ARBA00023136"/>
    </source>
</evidence>
<evidence type="ECO:0000256" key="4">
    <source>
        <dbReference type="ARBA" id="ARBA00022448"/>
    </source>
</evidence>
<dbReference type="Pfam" id="PF05662">
    <property type="entry name" value="YadA_stalk"/>
    <property type="match status" value="3"/>
</dbReference>
<protein>
    <recommendedName>
        <fullName evidence="15">Trimeric autotransporter adhesin YadA-like C-terminal membrane anchor domain-containing protein</fullName>
    </recommendedName>
</protein>
<evidence type="ECO:0000256" key="8">
    <source>
        <dbReference type="ARBA" id="ARBA00022927"/>
    </source>
</evidence>
<evidence type="ECO:0000313" key="14">
    <source>
        <dbReference type="Proteomes" id="UP000053070"/>
    </source>
</evidence>
<dbReference type="Gene3D" id="1.20.5.2280">
    <property type="match status" value="1"/>
</dbReference>
<keyword evidence="14" id="KW-1185">Reference proteome</keyword>
<dbReference type="AlphaFoldDB" id="A0A0G9MMS8"/>
<proteinExistence type="inferred from homology"/>
<dbReference type="Gene3D" id="1.20.5.170">
    <property type="match status" value="1"/>
</dbReference>
<dbReference type="Gene3D" id="3.30.1300.30">
    <property type="entry name" value="GSPII I/J protein-like"/>
    <property type="match status" value="1"/>
</dbReference>
<evidence type="ECO:0000256" key="7">
    <source>
        <dbReference type="ARBA" id="ARBA00022729"/>
    </source>
</evidence>
<evidence type="ECO:0000313" key="13">
    <source>
        <dbReference type="EMBL" id="KLE31919.1"/>
    </source>
</evidence>
<accession>A0A0G9MMS8</accession>
<keyword evidence="10" id="KW-0998">Cell outer membrane</keyword>
<evidence type="ECO:0000256" key="6">
    <source>
        <dbReference type="ARBA" id="ARBA00022692"/>
    </source>
</evidence>
<feature type="domain" description="Trimeric autotransporter adhesin YadA-like C-terminal membrane anchor" evidence="11">
    <location>
        <begin position="392"/>
        <end position="452"/>
    </location>
</feature>
<reference evidence="13 14" key="1">
    <citation type="submission" date="2015-04" db="EMBL/GenBank/DDBJ databases">
        <title>The draft genome sequence of Erythrobacr gangjinensis K7-2.</title>
        <authorList>
            <person name="Zhuang L."/>
            <person name="Liu Y."/>
            <person name="Shao Z."/>
        </authorList>
    </citation>
    <scope>NUCLEOTIDE SEQUENCE [LARGE SCALE GENOMIC DNA]</scope>
    <source>
        <strain evidence="13 14">K7-2</strain>
    </source>
</reference>
<dbReference type="InterPro" id="IPR008635">
    <property type="entry name" value="Coiled_stalk_dom"/>
</dbReference>